<dbReference type="GO" id="GO:0051539">
    <property type="term" value="F:4 iron, 4 sulfur cluster binding"/>
    <property type="evidence" value="ECO:0007669"/>
    <property type="project" value="UniProtKB-KW"/>
</dbReference>
<dbReference type="AlphaFoldDB" id="A0A8T3VAJ1"/>
<evidence type="ECO:0000313" key="7">
    <source>
        <dbReference type="Proteomes" id="UP000783037"/>
    </source>
</evidence>
<feature type="domain" description="4Fe-4S ferredoxin-type" evidence="5">
    <location>
        <begin position="366"/>
        <end position="395"/>
    </location>
</feature>
<feature type="domain" description="4Fe-4S ferredoxin-type" evidence="5">
    <location>
        <begin position="197"/>
        <end position="226"/>
    </location>
</feature>
<dbReference type="Pfam" id="PF12838">
    <property type="entry name" value="Fer4_7"/>
    <property type="match status" value="2"/>
</dbReference>
<dbReference type="GO" id="GO:0016491">
    <property type="term" value="F:oxidoreductase activity"/>
    <property type="evidence" value="ECO:0007669"/>
    <property type="project" value="UniProtKB-ARBA"/>
</dbReference>
<dbReference type="GO" id="GO:0046872">
    <property type="term" value="F:metal ion binding"/>
    <property type="evidence" value="ECO:0007669"/>
    <property type="project" value="UniProtKB-KW"/>
</dbReference>
<dbReference type="PROSITE" id="PS00198">
    <property type="entry name" value="4FE4S_FER_1"/>
    <property type="match status" value="4"/>
</dbReference>
<dbReference type="PANTHER" id="PTHR24960:SF79">
    <property type="entry name" value="PHOTOSYSTEM I IRON-SULFUR CENTER"/>
    <property type="match status" value="1"/>
</dbReference>
<evidence type="ECO:0000256" key="3">
    <source>
        <dbReference type="ARBA" id="ARBA00023004"/>
    </source>
</evidence>
<sequence>MFLSTNTCNENENCIKSCPTKSIRLVNGVPFSCLTCGICYENCPNHAIFKNGYGGYVVDRAKCNGCGMCMYNCPTNNIHIDDGIVYGICSRCGVCAEKFPECRVDGFEFEKEKQINLIRSFNILNPPLDNVPHKSESKVREVSRTYFGTDTEKCILCGRCEEYCPTGAIHVNVDRDEGICRECRICADVCPNQSMNKHQMVNTSSCTLCLNCMKACPNNAISVDDFKIIVNKLNQKPDGKIISCLNCGLCADLCENESHKNVDGKLRYDPTIDTENVTHDIAISHCPVHTLHEDEEMFIYDEFDDEELPALAGFCVSCGKCVQVCDEVNARQLMTHTWDGKVTDDCISCGICVEMCQEDAITLHRGKISVNMDKCILCENCAVHCPVDAIPKSTMYKNEITDGFNFIEQKLCMHCGICHGICSYDAIEEIDGNYVVNEEKCTYCGACKNACPARAFLFERNFKDSIEGI</sequence>
<keyword evidence="4" id="KW-0411">Iron-sulfur</keyword>
<feature type="domain" description="4Fe-4S ferredoxin-type" evidence="5">
    <location>
        <begin position="54"/>
        <end position="83"/>
    </location>
</feature>
<evidence type="ECO:0000256" key="2">
    <source>
        <dbReference type="ARBA" id="ARBA00022723"/>
    </source>
</evidence>
<dbReference type="EMBL" id="SUTK01000020">
    <property type="protein sequence ID" value="MBE6501870.1"/>
    <property type="molecule type" value="Genomic_DNA"/>
</dbReference>
<dbReference type="PROSITE" id="PS51379">
    <property type="entry name" value="4FE4S_FER_2"/>
    <property type="match status" value="8"/>
</dbReference>
<dbReference type="InterPro" id="IPR017900">
    <property type="entry name" value="4Fe4S_Fe_S_CS"/>
</dbReference>
<evidence type="ECO:0000256" key="4">
    <source>
        <dbReference type="ARBA" id="ARBA00023014"/>
    </source>
</evidence>
<dbReference type="Pfam" id="PF13187">
    <property type="entry name" value="Fer4_9"/>
    <property type="match status" value="1"/>
</dbReference>
<feature type="domain" description="4Fe-4S ferredoxin-type" evidence="5">
    <location>
        <begin position="403"/>
        <end position="431"/>
    </location>
</feature>
<feature type="domain" description="4Fe-4S ferredoxin-type" evidence="5">
    <location>
        <begin position="334"/>
        <end position="365"/>
    </location>
</feature>
<dbReference type="RefSeq" id="WP_303738969.1">
    <property type="nucleotide sequence ID" value="NZ_SUTK01000020.1"/>
</dbReference>
<evidence type="ECO:0000313" key="6">
    <source>
        <dbReference type="EMBL" id="MBE6501870.1"/>
    </source>
</evidence>
<name>A0A8T3VAJ1_9EURY</name>
<feature type="domain" description="4Fe-4S ferredoxin-type" evidence="5">
    <location>
        <begin position="145"/>
        <end position="174"/>
    </location>
</feature>
<reference evidence="6" key="1">
    <citation type="submission" date="2019-04" db="EMBL/GenBank/DDBJ databases">
        <title>Evolution of Biomass-Degrading Anaerobic Consortia Revealed by Metagenomics.</title>
        <authorList>
            <person name="Peng X."/>
        </authorList>
    </citation>
    <scope>NUCLEOTIDE SEQUENCE</scope>
    <source>
        <strain evidence="6">SIG18</strain>
    </source>
</reference>
<evidence type="ECO:0000256" key="1">
    <source>
        <dbReference type="ARBA" id="ARBA00022485"/>
    </source>
</evidence>
<protein>
    <submittedName>
        <fullName evidence="6">4Fe-4S dicluster domain-containing protein</fullName>
    </submittedName>
</protein>
<dbReference type="InterPro" id="IPR050157">
    <property type="entry name" value="PSI_iron-sulfur_center"/>
</dbReference>
<dbReference type="SUPFAM" id="SSF54862">
    <property type="entry name" value="4Fe-4S ferredoxins"/>
    <property type="match status" value="3"/>
</dbReference>
<dbReference type="InterPro" id="IPR017896">
    <property type="entry name" value="4Fe4S_Fe-S-bd"/>
</dbReference>
<dbReference type="Gene3D" id="3.30.70.20">
    <property type="match status" value="6"/>
</dbReference>
<dbReference type="CDD" id="cd10549">
    <property type="entry name" value="MtMvhB_like"/>
    <property type="match status" value="1"/>
</dbReference>
<comment type="caution">
    <text evidence="6">The sequence shown here is derived from an EMBL/GenBank/DDBJ whole genome shotgun (WGS) entry which is preliminary data.</text>
</comment>
<gene>
    <name evidence="6" type="ORF">E7Z79_05455</name>
</gene>
<organism evidence="6 7">
    <name type="scientific">Methanobrevibacter thaueri</name>
    <dbReference type="NCBI Taxonomy" id="190975"/>
    <lineage>
        <taxon>Archaea</taxon>
        <taxon>Methanobacteriati</taxon>
        <taxon>Methanobacteriota</taxon>
        <taxon>Methanomada group</taxon>
        <taxon>Methanobacteria</taxon>
        <taxon>Methanobacteriales</taxon>
        <taxon>Methanobacteriaceae</taxon>
        <taxon>Methanobrevibacter</taxon>
    </lineage>
</organism>
<accession>A0A8T3VAJ1</accession>
<keyword evidence="1" id="KW-0004">4Fe-4S</keyword>
<feature type="domain" description="4Fe-4S ferredoxin-type" evidence="5">
    <location>
        <begin position="21"/>
        <end position="53"/>
    </location>
</feature>
<feature type="domain" description="4Fe-4S ferredoxin-type" evidence="5">
    <location>
        <begin position="432"/>
        <end position="461"/>
    </location>
</feature>
<dbReference type="Pfam" id="PF12800">
    <property type="entry name" value="Fer4_4"/>
    <property type="match status" value="2"/>
</dbReference>
<dbReference type="Proteomes" id="UP000783037">
    <property type="component" value="Unassembled WGS sequence"/>
</dbReference>
<keyword evidence="2" id="KW-0479">Metal-binding</keyword>
<evidence type="ECO:0000259" key="5">
    <source>
        <dbReference type="PROSITE" id="PS51379"/>
    </source>
</evidence>
<keyword evidence="3" id="KW-0408">Iron</keyword>
<proteinExistence type="predicted"/>
<dbReference type="Pfam" id="PF00037">
    <property type="entry name" value="Fer4"/>
    <property type="match status" value="2"/>
</dbReference>
<dbReference type="PANTHER" id="PTHR24960">
    <property type="entry name" value="PHOTOSYSTEM I IRON-SULFUR CENTER-RELATED"/>
    <property type="match status" value="1"/>
</dbReference>